<dbReference type="GO" id="GO:0043570">
    <property type="term" value="P:maintenance of DNA repeat elements"/>
    <property type="evidence" value="ECO:0007669"/>
    <property type="project" value="EnsemblFungi"/>
</dbReference>
<dbReference type="GO" id="GO:0005524">
    <property type="term" value="F:ATP binding"/>
    <property type="evidence" value="ECO:0007669"/>
    <property type="project" value="InterPro"/>
</dbReference>
<dbReference type="InterPro" id="IPR036890">
    <property type="entry name" value="HATPase_C_sf"/>
</dbReference>
<dbReference type="OrthoDB" id="10263226at2759"/>
<evidence type="ECO:0000259" key="4">
    <source>
        <dbReference type="SMART" id="SM00853"/>
    </source>
</evidence>
<dbReference type="Pfam" id="PF13589">
    <property type="entry name" value="HATPase_c_3"/>
    <property type="match status" value="1"/>
</dbReference>
<reference evidence="6 8" key="1">
    <citation type="journal article" date="2011" name="Science">
        <title>Comparative functional genomics of the fission yeasts.</title>
        <authorList>
            <person name="Rhind N."/>
            <person name="Chen Z."/>
            <person name="Yassour M."/>
            <person name="Thompson D.A."/>
            <person name="Haas B.J."/>
            <person name="Habib N."/>
            <person name="Wapinski I."/>
            <person name="Roy S."/>
            <person name="Lin M.F."/>
            <person name="Heiman D.I."/>
            <person name="Young S.K."/>
            <person name="Furuya K."/>
            <person name="Guo Y."/>
            <person name="Pidoux A."/>
            <person name="Chen H.M."/>
            <person name="Robbertse B."/>
            <person name="Goldberg J.M."/>
            <person name="Aoki K."/>
            <person name="Bayne E.H."/>
            <person name="Berlin A.M."/>
            <person name="Desjardins C.A."/>
            <person name="Dobbs E."/>
            <person name="Dukaj L."/>
            <person name="Fan L."/>
            <person name="FitzGerald M.G."/>
            <person name="French C."/>
            <person name="Gujja S."/>
            <person name="Hansen K."/>
            <person name="Keifenheim D."/>
            <person name="Levin J.Z."/>
            <person name="Mosher R.A."/>
            <person name="Mueller C.A."/>
            <person name="Pfiffner J."/>
            <person name="Priest M."/>
            <person name="Russ C."/>
            <person name="Smialowska A."/>
            <person name="Swoboda P."/>
            <person name="Sykes S.M."/>
            <person name="Vaughn M."/>
            <person name="Vengrova S."/>
            <person name="Yoder R."/>
            <person name="Zeng Q."/>
            <person name="Allshire R."/>
            <person name="Baulcombe D."/>
            <person name="Birren B.W."/>
            <person name="Brown W."/>
            <person name="Ekwall K."/>
            <person name="Kellis M."/>
            <person name="Leatherwood J."/>
            <person name="Levin H."/>
            <person name="Margalit H."/>
            <person name="Martienssen R."/>
            <person name="Nieduszynski C.A."/>
            <person name="Spatafora J.W."/>
            <person name="Friedman N."/>
            <person name="Dalgaard J.Z."/>
            <person name="Baumann P."/>
            <person name="Niki H."/>
            <person name="Regev A."/>
            <person name="Nusbaum C."/>
        </authorList>
    </citation>
    <scope>NUCLEOTIDE SEQUENCE [LARGE SCALE GENOMIC DNA]</scope>
    <source>
        <strain evidence="8">yFS275 / FY16936</strain>
    </source>
</reference>
<dbReference type="SMART" id="SM01340">
    <property type="entry name" value="DNA_mis_repair"/>
    <property type="match status" value="1"/>
</dbReference>
<dbReference type="SUPFAM" id="SSF54211">
    <property type="entry name" value="Ribosomal protein S5 domain 2-like"/>
    <property type="match status" value="1"/>
</dbReference>
<feature type="domain" description="MutL C-terminal dimerisation" evidence="4">
    <location>
        <begin position="590"/>
        <end position="734"/>
    </location>
</feature>
<dbReference type="OMA" id="SFNNVQY"/>
<dbReference type="EMBL" id="KE651166">
    <property type="protein sequence ID" value="EEB07106.2"/>
    <property type="molecule type" value="Genomic_DNA"/>
</dbReference>
<dbReference type="NCBIfam" id="TIGR00585">
    <property type="entry name" value="mutl"/>
    <property type="match status" value="1"/>
</dbReference>
<dbReference type="Pfam" id="PF08676">
    <property type="entry name" value="MutL_C"/>
    <property type="match status" value="1"/>
</dbReference>
<dbReference type="RefSeq" id="XP_002173399.2">
    <property type="nucleotide sequence ID" value="XM_002173363.2"/>
</dbReference>
<dbReference type="FunFam" id="3.30.1370.100:FF:000001">
    <property type="entry name" value="Mismatch repair endonuclease pms1, putative"/>
    <property type="match status" value="1"/>
</dbReference>
<dbReference type="Gene3D" id="3.30.1370.100">
    <property type="entry name" value="MutL, C-terminal domain, regulatory subdomain"/>
    <property type="match status" value="1"/>
</dbReference>
<name>B6K1S5_SCHJY</name>
<dbReference type="InterPro" id="IPR037198">
    <property type="entry name" value="MutL_C_sf"/>
</dbReference>
<dbReference type="GO" id="GO:0030983">
    <property type="term" value="F:mismatched DNA binding"/>
    <property type="evidence" value="ECO:0007669"/>
    <property type="project" value="InterPro"/>
</dbReference>
<organism evidence="6 8">
    <name type="scientific">Schizosaccharomyces japonicus (strain yFS275 / FY16936)</name>
    <name type="common">Fission yeast</name>
    <dbReference type="NCBI Taxonomy" id="402676"/>
    <lineage>
        <taxon>Eukaryota</taxon>
        <taxon>Fungi</taxon>
        <taxon>Dikarya</taxon>
        <taxon>Ascomycota</taxon>
        <taxon>Taphrinomycotina</taxon>
        <taxon>Schizosaccharomycetes</taxon>
        <taxon>Schizosaccharomycetales</taxon>
        <taxon>Schizosaccharomycetaceae</taxon>
        <taxon>Schizosaccharomyces</taxon>
    </lineage>
</organism>
<dbReference type="HOGENOM" id="CLU_004131_0_2_1"/>
<feature type="domain" description="DNA mismatch repair protein S5" evidence="5">
    <location>
        <begin position="216"/>
        <end position="309"/>
    </location>
</feature>
<evidence type="ECO:0000256" key="1">
    <source>
        <dbReference type="ARBA" id="ARBA00006082"/>
    </source>
</evidence>
<evidence type="ECO:0000256" key="3">
    <source>
        <dbReference type="ARBA" id="ARBA00070941"/>
    </source>
</evidence>
<evidence type="ECO:0000256" key="2">
    <source>
        <dbReference type="ARBA" id="ARBA00022763"/>
    </source>
</evidence>
<dbReference type="InterPro" id="IPR014790">
    <property type="entry name" value="MutL_C"/>
</dbReference>
<dbReference type="InterPro" id="IPR002099">
    <property type="entry name" value="MutL/Mlh/PMS"/>
</dbReference>
<dbReference type="GO" id="GO:0006298">
    <property type="term" value="P:mismatch repair"/>
    <property type="evidence" value="ECO:0000318"/>
    <property type="project" value="GO_Central"/>
</dbReference>
<dbReference type="PROSITE" id="PS00058">
    <property type="entry name" value="DNA_MISMATCH_REPAIR_1"/>
    <property type="match status" value="1"/>
</dbReference>
<dbReference type="InterPro" id="IPR038973">
    <property type="entry name" value="MutL/Mlh/Pms-like"/>
</dbReference>
<dbReference type="SUPFAM" id="SSF55874">
    <property type="entry name" value="ATPase domain of HSP90 chaperone/DNA topoisomerase II/histidine kinase"/>
    <property type="match status" value="1"/>
</dbReference>
<dbReference type="STRING" id="402676.B6K1S5"/>
<dbReference type="GO" id="GO:0000710">
    <property type="term" value="P:meiotic mismatch repair"/>
    <property type="evidence" value="ECO:0007669"/>
    <property type="project" value="EnsemblFungi"/>
</dbReference>
<proteinExistence type="inferred from homology"/>
<evidence type="ECO:0000313" key="7">
    <source>
        <dbReference type="JaponicusDB" id="SJAG_02187"/>
    </source>
</evidence>
<dbReference type="Pfam" id="PF01119">
    <property type="entry name" value="DNA_mis_repair"/>
    <property type="match status" value="1"/>
</dbReference>
<evidence type="ECO:0000313" key="6">
    <source>
        <dbReference type="EMBL" id="EEB07106.2"/>
    </source>
</evidence>
<dbReference type="SUPFAM" id="SSF118116">
    <property type="entry name" value="DNA mismatch repair protein MutL"/>
    <property type="match status" value="1"/>
</dbReference>
<dbReference type="AlphaFoldDB" id="B6K1S5"/>
<dbReference type="Gene3D" id="3.30.1540.20">
    <property type="entry name" value="MutL, C-terminal domain, dimerisation subdomain"/>
    <property type="match status" value="1"/>
</dbReference>
<dbReference type="CDD" id="cd16926">
    <property type="entry name" value="HATPase_MutL-MLH-PMS-like"/>
    <property type="match status" value="1"/>
</dbReference>
<dbReference type="JaponicusDB" id="SJAG_02187">
    <property type="gene designation" value="pms1"/>
</dbReference>
<gene>
    <name evidence="7" type="primary">pms1</name>
    <name evidence="6" type="ORF">SJAG_02187</name>
</gene>
<dbReference type="InterPro" id="IPR042120">
    <property type="entry name" value="MutL_C_dimsub"/>
</dbReference>
<keyword evidence="8" id="KW-1185">Reference proteome</keyword>
<protein>
    <recommendedName>
        <fullName evidence="3">DNA mismatch repair protein PMS1</fullName>
    </recommendedName>
</protein>
<dbReference type="InterPro" id="IPR014762">
    <property type="entry name" value="DNA_mismatch_repair_CS"/>
</dbReference>
<dbReference type="InterPro" id="IPR042121">
    <property type="entry name" value="MutL_C_regsub"/>
</dbReference>
<sequence length="780" mass="86632">MSIRPIDKKSIHRICSGQVITDIASAVKELVENSLDAGATNIEIRFKHYGLDTIEVVDNGNGISSDDHACIAKKYYTSKLNEFEDLSKLGTFGFRGEALSSLCALSDLQVSTATAQETPKGHSLTFNHEGDLVKHAVVPFQKGTMITVQNIFSTLPVRRKHLERNYKKEYSKALVLLQMYAVVSVNKRILVYHQPKGGGRQLQLSSNKNPSMLKNIMNVFGTKVSSSLTAWNDDFINGYISRPQIAGIKSSSEGQMLFLNGRPITHPKVHRLIMEVYRSFSVNQSPFFAVNLVLPEDYCKKFAIRYSLCDQTEYSLSQAKPYTPKVLQKPEFLRSSPPLQSDSSLNSPLLAFGNSDTSVSSDKKRLLDSQSLDAFESAIGDSPLAKKSRTLLPAINEKVEEQIKSPDGPVISHDDRPLKLVLQTDQKGPPQQKESVHVASLPMTSALDQQGNPSTELLDENPTPLKSQSLDIFSTPKSAARISKVQTLLPSFSLSTTHSNAHPPAKSASLQKVRFLQGKSGDMLFMKTTSKTVNLSELKDRFQTLKKYNSFTSAGSGKATLDTIHDITDTHAEEHLDLSIHKSDFLCMRIIGQFNCGFIIVRHAQNLFIIDQHASDEKYNYEKLKRNCVLSAQDLVAPKQLNLAVNEELALLDHLPIIEKKGFRVTVDETAPIGKRCKLVSVPSSSHTIFDVSDLLEMLGLLVDHPEMEPSSSKIEKMLAMKACRRSIMVGRSLTISEMTSVVRHLATLSKPWNCPHGRPTMRHLLRLRNLKAHDASKTG</sequence>
<evidence type="ECO:0000313" key="8">
    <source>
        <dbReference type="Proteomes" id="UP000001744"/>
    </source>
</evidence>
<dbReference type="InterPro" id="IPR020568">
    <property type="entry name" value="Ribosomal_Su5_D2-typ_SF"/>
</dbReference>
<dbReference type="Gene3D" id="3.30.230.10">
    <property type="match status" value="1"/>
</dbReference>
<dbReference type="FunFam" id="3.30.565.10:FF:000014">
    <property type="entry name" value="Mismatch repair endonuclease pms1, putative"/>
    <property type="match status" value="1"/>
</dbReference>
<keyword evidence="2" id="KW-0227">DNA damage</keyword>
<evidence type="ECO:0000259" key="5">
    <source>
        <dbReference type="SMART" id="SM01340"/>
    </source>
</evidence>
<dbReference type="GO" id="GO:0032389">
    <property type="term" value="C:MutLalpha complex"/>
    <property type="evidence" value="ECO:0000318"/>
    <property type="project" value="GO_Central"/>
</dbReference>
<dbReference type="eggNOG" id="KOG1978">
    <property type="taxonomic scope" value="Eukaryota"/>
</dbReference>
<dbReference type="SMART" id="SM00853">
    <property type="entry name" value="MutL_C"/>
    <property type="match status" value="1"/>
</dbReference>
<dbReference type="GO" id="GO:0016887">
    <property type="term" value="F:ATP hydrolysis activity"/>
    <property type="evidence" value="ECO:0000318"/>
    <property type="project" value="GO_Central"/>
</dbReference>
<accession>B6K1S5</accession>
<comment type="similarity">
    <text evidence="1">Belongs to the DNA mismatch repair MutL/HexB family.</text>
</comment>
<dbReference type="GO" id="GO:0140664">
    <property type="term" value="F:ATP-dependent DNA damage sensor activity"/>
    <property type="evidence" value="ECO:0007669"/>
    <property type="project" value="InterPro"/>
</dbReference>
<dbReference type="InterPro" id="IPR014721">
    <property type="entry name" value="Ribsml_uS5_D2-typ_fold_subgr"/>
</dbReference>
<dbReference type="InterPro" id="IPR013507">
    <property type="entry name" value="DNA_mismatch_S5_2-like"/>
</dbReference>
<dbReference type="VEuPathDB" id="FungiDB:SJAG_02187"/>
<dbReference type="Gene3D" id="3.30.565.10">
    <property type="entry name" value="Histidine kinase-like ATPase, C-terminal domain"/>
    <property type="match status" value="1"/>
</dbReference>
<dbReference type="PANTHER" id="PTHR10073:SF52">
    <property type="entry name" value="MISMATCH REPAIR ENDONUCLEASE PMS2"/>
    <property type="match status" value="1"/>
</dbReference>
<dbReference type="PANTHER" id="PTHR10073">
    <property type="entry name" value="DNA MISMATCH REPAIR PROTEIN MLH, PMS, MUTL"/>
    <property type="match status" value="1"/>
</dbReference>
<dbReference type="GeneID" id="7050162"/>
<dbReference type="Proteomes" id="UP000001744">
    <property type="component" value="Unassembled WGS sequence"/>
</dbReference>